<reference evidence="3 4" key="1">
    <citation type="submission" date="2016-10" db="EMBL/GenBank/DDBJ databases">
        <authorList>
            <person name="Varghese N."/>
            <person name="Submissions S."/>
        </authorList>
    </citation>
    <scope>NUCLEOTIDE SEQUENCE [LARGE SCALE GENOMIC DNA]</scope>
    <source>
        <strain evidence="3 4">WCC6</strain>
    </source>
</reference>
<organism evidence="3 4">
    <name type="scientific">Acidaminococcus fermentans</name>
    <dbReference type="NCBI Taxonomy" id="905"/>
    <lineage>
        <taxon>Bacteria</taxon>
        <taxon>Bacillati</taxon>
        <taxon>Bacillota</taxon>
        <taxon>Negativicutes</taxon>
        <taxon>Acidaminococcales</taxon>
        <taxon>Acidaminococcaceae</taxon>
        <taxon>Acidaminococcus</taxon>
    </lineage>
</organism>
<sequence length="66" mass="7181">MEKELKVNGMMCVNCQKHVHDALAAMAGVSAVDVNLEKGTAKVTADREISQDEFKKVIEDAGYELA</sequence>
<gene>
    <name evidence="3" type="ORF">SAMN05216495_101243</name>
</gene>
<comment type="caution">
    <text evidence="3">The sequence shown here is derived from an EMBL/GenBank/DDBJ whole genome shotgun (WGS) entry which is preliminary data.</text>
</comment>
<dbReference type="Proteomes" id="UP000182379">
    <property type="component" value="Unassembled WGS sequence"/>
</dbReference>
<evidence type="ECO:0000313" key="3">
    <source>
        <dbReference type="EMBL" id="SDW43752.1"/>
    </source>
</evidence>
<dbReference type="InterPro" id="IPR017969">
    <property type="entry name" value="Heavy-metal-associated_CS"/>
</dbReference>
<evidence type="ECO:0000313" key="4">
    <source>
        <dbReference type="Proteomes" id="UP000182379"/>
    </source>
</evidence>
<dbReference type="OMA" id="CVGHVKE"/>
<dbReference type="FunFam" id="3.30.70.100:FF:000001">
    <property type="entry name" value="ATPase copper transporting beta"/>
    <property type="match status" value="1"/>
</dbReference>
<protein>
    <submittedName>
        <fullName evidence="3">Cu+-exporting ATPase</fullName>
    </submittedName>
</protein>
<dbReference type="RefSeq" id="WP_012938837.1">
    <property type="nucleotide sequence ID" value="NZ_CALAKB010000034.1"/>
</dbReference>
<dbReference type="Pfam" id="PF00403">
    <property type="entry name" value="HMA"/>
    <property type="match status" value="1"/>
</dbReference>
<keyword evidence="1" id="KW-0479">Metal-binding</keyword>
<feature type="domain" description="HMA" evidence="2">
    <location>
        <begin position="1"/>
        <end position="66"/>
    </location>
</feature>
<dbReference type="InterPro" id="IPR036163">
    <property type="entry name" value="HMA_dom_sf"/>
</dbReference>
<evidence type="ECO:0000256" key="1">
    <source>
        <dbReference type="ARBA" id="ARBA00022723"/>
    </source>
</evidence>
<dbReference type="InterPro" id="IPR006121">
    <property type="entry name" value="HMA_dom"/>
</dbReference>
<evidence type="ECO:0000259" key="2">
    <source>
        <dbReference type="PROSITE" id="PS50846"/>
    </source>
</evidence>
<proteinExistence type="predicted"/>
<dbReference type="Gene3D" id="3.30.70.100">
    <property type="match status" value="1"/>
</dbReference>
<accession>A0A1H2TIQ8</accession>
<dbReference type="PROSITE" id="PS01047">
    <property type="entry name" value="HMA_1"/>
    <property type="match status" value="1"/>
</dbReference>
<dbReference type="GeneID" id="78335187"/>
<dbReference type="GO" id="GO:0046872">
    <property type="term" value="F:metal ion binding"/>
    <property type="evidence" value="ECO:0007669"/>
    <property type="project" value="UniProtKB-KW"/>
</dbReference>
<dbReference type="EMBL" id="FNOP01000001">
    <property type="protein sequence ID" value="SDW43752.1"/>
    <property type="molecule type" value="Genomic_DNA"/>
</dbReference>
<dbReference type="PROSITE" id="PS50846">
    <property type="entry name" value="HMA_2"/>
    <property type="match status" value="1"/>
</dbReference>
<name>A0A1H2TIQ8_ACIFE</name>
<dbReference type="CDD" id="cd00371">
    <property type="entry name" value="HMA"/>
    <property type="match status" value="1"/>
</dbReference>
<dbReference type="SUPFAM" id="SSF55008">
    <property type="entry name" value="HMA, heavy metal-associated domain"/>
    <property type="match status" value="1"/>
</dbReference>
<dbReference type="AlphaFoldDB" id="A0A1H2TIQ8"/>